<dbReference type="GO" id="GO:0005886">
    <property type="term" value="C:plasma membrane"/>
    <property type="evidence" value="ECO:0007669"/>
    <property type="project" value="UniProtKB-SubCell"/>
</dbReference>
<accession>A0A1H3XIM3</accession>
<proteinExistence type="predicted"/>
<evidence type="ECO:0000256" key="6">
    <source>
        <dbReference type="ARBA" id="ARBA00022840"/>
    </source>
</evidence>
<dbReference type="RefSeq" id="WP_093249510.1">
    <property type="nucleotide sequence ID" value="NZ_FNQM01000002.1"/>
</dbReference>
<dbReference type="PANTHER" id="PTHR45772:SF7">
    <property type="entry name" value="AMINO ACID ABC TRANSPORTER ATP-BINDING PROTEIN"/>
    <property type="match status" value="1"/>
</dbReference>
<reference evidence="11 12" key="1">
    <citation type="submission" date="2016-10" db="EMBL/GenBank/DDBJ databases">
        <authorList>
            <person name="de Groot N.N."/>
        </authorList>
    </citation>
    <scope>NUCLEOTIDE SEQUENCE [LARGE SCALE GENOMIC DNA]</scope>
    <source>
        <strain evidence="11 12">DSM 15345</strain>
    </source>
</reference>
<dbReference type="PROSITE" id="PS50893">
    <property type="entry name" value="ABC_TRANSPORTER_2"/>
    <property type="match status" value="1"/>
</dbReference>
<evidence type="ECO:0000256" key="9">
    <source>
        <dbReference type="SAM" id="Phobius"/>
    </source>
</evidence>
<evidence type="ECO:0000256" key="3">
    <source>
        <dbReference type="ARBA" id="ARBA00022475"/>
    </source>
</evidence>
<keyword evidence="6" id="KW-0067">ATP-binding</keyword>
<dbReference type="STRING" id="89524.SAMN05444370_102437"/>
<feature type="transmembrane region" description="Helical" evidence="9">
    <location>
        <begin position="270"/>
        <end position="303"/>
    </location>
</feature>
<dbReference type="Gene3D" id="3.40.50.300">
    <property type="entry name" value="P-loop containing nucleotide triphosphate hydrolases"/>
    <property type="match status" value="1"/>
</dbReference>
<evidence type="ECO:0000256" key="7">
    <source>
        <dbReference type="ARBA" id="ARBA00022989"/>
    </source>
</evidence>
<dbReference type="InterPro" id="IPR043428">
    <property type="entry name" value="LivM-like"/>
</dbReference>
<feature type="transmembrane region" description="Helical" evidence="9">
    <location>
        <begin position="31"/>
        <end position="52"/>
    </location>
</feature>
<gene>
    <name evidence="11" type="ORF">SAMN05444370_102437</name>
</gene>
<evidence type="ECO:0000256" key="8">
    <source>
        <dbReference type="ARBA" id="ARBA00023136"/>
    </source>
</evidence>
<feature type="transmembrane region" description="Helical" evidence="9">
    <location>
        <begin position="148"/>
        <end position="172"/>
    </location>
</feature>
<dbReference type="SUPFAM" id="SSF52540">
    <property type="entry name" value="P-loop containing nucleoside triphosphate hydrolases"/>
    <property type="match status" value="1"/>
</dbReference>
<dbReference type="InterPro" id="IPR032823">
    <property type="entry name" value="BCA_ABC_TP_C"/>
</dbReference>
<dbReference type="InterPro" id="IPR051120">
    <property type="entry name" value="ABC_AA/LPS_Transport"/>
</dbReference>
<feature type="transmembrane region" description="Helical" evidence="9">
    <location>
        <begin position="241"/>
        <end position="258"/>
    </location>
</feature>
<dbReference type="Pfam" id="PF12399">
    <property type="entry name" value="BCA_ABC_TP_C"/>
    <property type="match status" value="1"/>
</dbReference>
<dbReference type="CDD" id="cd06581">
    <property type="entry name" value="TM_PBP1_LivM_like"/>
    <property type="match status" value="1"/>
</dbReference>
<keyword evidence="12" id="KW-1185">Reference proteome</keyword>
<feature type="transmembrane region" description="Helical" evidence="9">
    <location>
        <begin position="64"/>
        <end position="83"/>
    </location>
</feature>
<keyword evidence="3" id="KW-1003">Cell membrane</keyword>
<dbReference type="PANTHER" id="PTHR45772">
    <property type="entry name" value="CONSERVED COMPONENT OF ABC TRANSPORTER FOR NATURAL AMINO ACIDS-RELATED"/>
    <property type="match status" value="1"/>
</dbReference>
<dbReference type="GO" id="GO:0005524">
    <property type="term" value="F:ATP binding"/>
    <property type="evidence" value="ECO:0007669"/>
    <property type="project" value="UniProtKB-KW"/>
</dbReference>
<evidence type="ECO:0000256" key="2">
    <source>
        <dbReference type="ARBA" id="ARBA00022448"/>
    </source>
</evidence>
<dbReference type="InterPro" id="IPR027417">
    <property type="entry name" value="P-loop_NTPase"/>
</dbReference>
<dbReference type="Proteomes" id="UP000198703">
    <property type="component" value="Unassembled WGS sequence"/>
</dbReference>
<evidence type="ECO:0000256" key="4">
    <source>
        <dbReference type="ARBA" id="ARBA00022692"/>
    </source>
</evidence>
<dbReference type="GO" id="GO:0015188">
    <property type="term" value="F:L-isoleucine transmembrane transporter activity"/>
    <property type="evidence" value="ECO:0007669"/>
    <property type="project" value="TreeGrafter"/>
</dbReference>
<keyword evidence="2" id="KW-0813">Transport</keyword>
<feature type="transmembrane region" description="Helical" evidence="9">
    <location>
        <begin position="323"/>
        <end position="341"/>
    </location>
</feature>
<sequence>MAEGAAAATGFPDRGAAPLASLPGRVRASNAARTAVCLALALAAAAALTLLFGRYGERIAVQMCVNVAAVVALGAFCGNTGIVSFGHGAFMLIGAYLSGLLTMPAALQRTALPELPALLAGWELSVWAAAPAVALAGLAFAAASGGAIARLAGASATIATLGLLIIVHGVALGAREVTRGSQTFFGVPRATDLAVALGAALLFIVVARAFRESRWGLFARAARDDAAAAEALGVDPRRTRFVAWCVSGTMATLAGALYGHMLGAFSPASFFLPLVFAQVAMMIVGGMTTVSGAVAGVLVATLLQDAVRQAEGGFTLLGVDVPAVFGLTTVALGLAILLVIWRRPRGLTGGRELGPGPGARLFAGLAASVEPAPPPARAVAAALEAQGLSRSFEGVAAVADVGFSAPTGAVTGLIGPNGAGKTTLVNLLTRAYDADAGAARFGGADLLAAPRTGVARLGVARTFQNLRLFGGLTVFENVLTAALAAGRPRARAEAIALRELAAFDLGALADIRAEALPYGARKRLEIARCLAQEPAMILLDEPAAGMNPAETDDLAARLTRVQAERGVGLLLIDHDLRFVNRLSSRIVVMNRGRVIAEGAPETVRADPAVVEAYIGRGRTASHAKLHTPDQTEGETT</sequence>
<dbReference type="OrthoDB" id="9806149at2"/>
<dbReference type="InterPro" id="IPR001851">
    <property type="entry name" value="ABC_transp_permease"/>
</dbReference>
<keyword evidence="8 9" id="KW-0472">Membrane</keyword>
<comment type="subcellular location">
    <subcellularLocation>
        <location evidence="1">Cell membrane</location>
        <topology evidence="1">Multi-pass membrane protein</topology>
    </subcellularLocation>
</comment>
<evidence type="ECO:0000256" key="1">
    <source>
        <dbReference type="ARBA" id="ARBA00004651"/>
    </source>
</evidence>
<dbReference type="EMBL" id="FNQM01000002">
    <property type="protein sequence ID" value="SDZ99110.1"/>
    <property type="molecule type" value="Genomic_DNA"/>
</dbReference>
<dbReference type="GO" id="GO:0005304">
    <property type="term" value="F:L-valine transmembrane transporter activity"/>
    <property type="evidence" value="ECO:0007669"/>
    <property type="project" value="TreeGrafter"/>
</dbReference>
<dbReference type="GO" id="GO:0015192">
    <property type="term" value="F:L-phenylalanine transmembrane transporter activity"/>
    <property type="evidence" value="ECO:0007669"/>
    <property type="project" value="TreeGrafter"/>
</dbReference>
<organism evidence="11 12">
    <name type="scientific">Rubrimonas cliftonensis</name>
    <dbReference type="NCBI Taxonomy" id="89524"/>
    <lineage>
        <taxon>Bacteria</taxon>
        <taxon>Pseudomonadati</taxon>
        <taxon>Pseudomonadota</taxon>
        <taxon>Alphaproteobacteria</taxon>
        <taxon>Rhodobacterales</taxon>
        <taxon>Paracoccaceae</taxon>
        <taxon>Rubrimonas</taxon>
    </lineage>
</organism>
<dbReference type="InterPro" id="IPR003593">
    <property type="entry name" value="AAA+_ATPase"/>
</dbReference>
<dbReference type="SMART" id="SM00382">
    <property type="entry name" value="AAA"/>
    <property type="match status" value="1"/>
</dbReference>
<dbReference type="CDD" id="cd03219">
    <property type="entry name" value="ABC_Mj1267_LivG_branched"/>
    <property type="match status" value="1"/>
</dbReference>
<evidence type="ECO:0000313" key="11">
    <source>
        <dbReference type="EMBL" id="SDZ99110.1"/>
    </source>
</evidence>
<dbReference type="GO" id="GO:1903805">
    <property type="term" value="P:L-valine import across plasma membrane"/>
    <property type="evidence" value="ECO:0007669"/>
    <property type="project" value="TreeGrafter"/>
</dbReference>
<evidence type="ECO:0000259" key="10">
    <source>
        <dbReference type="PROSITE" id="PS50893"/>
    </source>
</evidence>
<dbReference type="GO" id="GO:0015808">
    <property type="term" value="P:L-alanine transport"/>
    <property type="evidence" value="ECO:0007669"/>
    <property type="project" value="TreeGrafter"/>
</dbReference>
<protein>
    <submittedName>
        <fullName evidence="11">Branched-chain amino acid transport system permease protein</fullName>
    </submittedName>
</protein>
<dbReference type="GO" id="GO:0016887">
    <property type="term" value="F:ATP hydrolysis activity"/>
    <property type="evidence" value="ECO:0007669"/>
    <property type="project" value="InterPro"/>
</dbReference>
<keyword evidence="4 9" id="KW-0812">Transmembrane</keyword>
<feature type="domain" description="ABC transporter" evidence="10">
    <location>
        <begin position="383"/>
        <end position="616"/>
    </location>
</feature>
<evidence type="ECO:0000313" key="12">
    <source>
        <dbReference type="Proteomes" id="UP000198703"/>
    </source>
</evidence>
<feature type="transmembrane region" description="Helical" evidence="9">
    <location>
        <begin position="119"/>
        <end position="142"/>
    </location>
</feature>
<dbReference type="AlphaFoldDB" id="A0A1H3XIM3"/>
<dbReference type="Pfam" id="PF00005">
    <property type="entry name" value="ABC_tran"/>
    <property type="match status" value="1"/>
</dbReference>
<feature type="transmembrane region" description="Helical" evidence="9">
    <location>
        <begin position="193"/>
        <end position="210"/>
    </location>
</feature>
<dbReference type="InterPro" id="IPR003439">
    <property type="entry name" value="ABC_transporter-like_ATP-bd"/>
</dbReference>
<keyword evidence="7 9" id="KW-1133">Transmembrane helix</keyword>
<dbReference type="Pfam" id="PF02653">
    <property type="entry name" value="BPD_transp_2"/>
    <property type="match status" value="1"/>
</dbReference>
<feature type="transmembrane region" description="Helical" evidence="9">
    <location>
        <begin position="89"/>
        <end position="107"/>
    </location>
</feature>
<name>A0A1H3XIM3_9RHOB</name>
<keyword evidence="5" id="KW-0547">Nucleotide-binding</keyword>
<dbReference type="GO" id="GO:0042941">
    <property type="term" value="P:D-alanine transmembrane transport"/>
    <property type="evidence" value="ECO:0007669"/>
    <property type="project" value="TreeGrafter"/>
</dbReference>
<evidence type="ECO:0000256" key="5">
    <source>
        <dbReference type="ARBA" id="ARBA00022741"/>
    </source>
</evidence>
<dbReference type="GO" id="GO:1903806">
    <property type="term" value="P:L-isoleucine import across plasma membrane"/>
    <property type="evidence" value="ECO:0007669"/>
    <property type="project" value="TreeGrafter"/>
</dbReference>